<dbReference type="EMBL" id="UGSC01000001">
    <property type="protein sequence ID" value="SUA67418.1"/>
    <property type="molecule type" value="Genomic_DNA"/>
</dbReference>
<feature type="domain" description="DUF3850" evidence="1">
    <location>
        <begin position="4"/>
        <end position="78"/>
    </location>
</feature>
<dbReference type="RefSeq" id="WP_019686475.1">
    <property type="nucleotide sequence ID" value="NZ_CP036496.1"/>
</dbReference>
<accession>A0A378XV34</accession>
<dbReference type="Proteomes" id="UP000254400">
    <property type="component" value="Unassembled WGS sequence"/>
</dbReference>
<evidence type="ECO:0000259" key="1">
    <source>
        <dbReference type="Pfam" id="PF12961"/>
    </source>
</evidence>
<dbReference type="InterPro" id="IPR039440">
    <property type="entry name" value="DUF3850"/>
</dbReference>
<dbReference type="InterPro" id="IPR015947">
    <property type="entry name" value="PUA-like_sf"/>
</dbReference>
<dbReference type="Gene3D" id="2.30.130.30">
    <property type="entry name" value="Hypothetical protein"/>
    <property type="match status" value="1"/>
</dbReference>
<proteinExistence type="predicted"/>
<evidence type="ECO:0000313" key="2">
    <source>
        <dbReference type="EMBL" id="SUA67418.1"/>
    </source>
</evidence>
<protein>
    <submittedName>
        <fullName evidence="2">Domain of Uncharacterized Function with PDB structure</fullName>
    </submittedName>
</protein>
<name>A0A378XV34_PAEPO</name>
<reference evidence="2 3" key="1">
    <citation type="submission" date="2018-06" db="EMBL/GenBank/DDBJ databases">
        <authorList>
            <consortium name="Pathogen Informatics"/>
            <person name="Doyle S."/>
        </authorList>
    </citation>
    <scope>NUCLEOTIDE SEQUENCE [LARGE SCALE GENOMIC DNA]</scope>
    <source>
        <strain evidence="2 3">NCTC10343</strain>
    </source>
</reference>
<organism evidence="2 3">
    <name type="scientific">Paenibacillus polymyxa</name>
    <name type="common">Bacillus polymyxa</name>
    <dbReference type="NCBI Taxonomy" id="1406"/>
    <lineage>
        <taxon>Bacteria</taxon>
        <taxon>Bacillati</taxon>
        <taxon>Bacillota</taxon>
        <taxon>Bacilli</taxon>
        <taxon>Bacillales</taxon>
        <taxon>Paenibacillaceae</taxon>
        <taxon>Paenibacillus</taxon>
    </lineage>
</organism>
<dbReference type="AlphaFoldDB" id="A0A378XV34"/>
<sequence>MNKHELKLWPEYFQAVWDGTKTFEVRLNDRDYQVGDMLVLLEWDPVKNEWTGSGICKRVTYILDNPNFVKEGYVIMGLASWGSKEKQQ</sequence>
<evidence type="ECO:0000313" key="3">
    <source>
        <dbReference type="Proteomes" id="UP000254400"/>
    </source>
</evidence>
<dbReference type="GeneID" id="93350079"/>
<gene>
    <name evidence="2" type="ORF">NCTC10343_01282</name>
</gene>
<dbReference type="SUPFAM" id="SSF88697">
    <property type="entry name" value="PUA domain-like"/>
    <property type="match status" value="1"/>
</dbReference>
<dbReference type="Pfam" id="PF12961">
    <property type="entry name" value="DUF3850"/>
    <property type="match status" value="1"/>
</dbReference>